<evidence type="ECO:0000256" key="6">
    <source>
        <dbReference type="SAM" id="Phobius"/>
    </source>
</evidence>
<keyword evidence="2" id="KW-0964">Secreted</keyword>
<dbReference type="NCBIfam" id="TIGR01167">
    <property type="entry name" value="LPXTG_anchor"/>
    <property type="match status" value="1"/>
</dbReference>
<sequence length="123" mass="13419">MRKLKKNVDILSSLVILSMIFSLSVSNVKSEASEIGGAVQTNGKINFYEESSSSEPPKSDTEPPTSSVPEAEPPRSKPKGGYPSTGELVMKSLSTSGVVVVLTVLIFFLRKRKKEKDGQRKEF</sequence>
<dbReference type="EMBL" id="NGLE01000003">
    <property type="protein sequence ID" value="OTO08072.1"/>
    <property type="molecule type" value="Genomic_DNA"/>
</dbReference>
<feature type="compositionally biased region" description="Low complexity" evidence="5">
    <location>
        <begin position="49"/>
        <end position="67"/>
    </location>
</feature>
<feature type="region of interest" description="Disordered" evidence="5">
    <location>
        <begin position="46"/>
        <end position="87"/>
    </location>
</feature>
<keyword evidence="10" id="KW-1185">Reference proteome</keyword>
<keyword evidence="3" id="KW-0732">Signal</keyword>
<protein>
    <recommendedName>
        <fullName evidence="7">Gram-positive cocci surface proteins LPxTG domain-containing protein</fullName>
    </recommendedName>
</protein>
<evidence type="ECO:0000256" key="4">
    <source>
        <dbReference type="ARBA" id="ARBA00023088"/>
    </source>
</evidence>
<keyword evidence="6" id="KW-0472">Membrane</keyword>
<evidence type="ECO:0000256" key="3">
    <source>
        <dbReference type="ARBA" id="ARBA00022729"/>
    </source>
</evidence>
<evidence type="ECO:0000313" key="8">
    <source>
        <dbReference type="EMBL" id="MEI5993545.1"/>
    </source>
</evidence>
<proteinExistence type="predicted"/>
<keyword evidence="6" id="KW-1133">Transmembrane helix</keyword>
<dbReference type="Proteomes" id="UP000195139">
    <property type="component" value="Unassembled WGS sequence"/>
</dbReference>
<reference evidence="9" key="1">
    <citation type="submission" date="2017-05" db="EMBL/GenBank/DDBJ databases">
        <title>The Genome Sequence of Enterococcus sp. 4G2_DIV0659.</title>
        <authorList>
            <consortium name="The Broad Institute Genomics Platform"/>
            <consortium name="The Broad Institute Genomic Center for Infectious Diseases"/>
            <person name="Earl A."/>
            <person name="Manson A."/>
            <person name="Schwartman J."/>
            <person name="Gilmore M."/>
            <person name="Abouelleil A."/>
            <person name="Cao P."/>
            <person name="Chapman S."/>
            <person name="Cusick C."/>
            <person name="Shea T."/>
            <person name="Young S."/>
            <person name="Neafsey D."/>
            <person name="Nusbaum C."/>
            <person name="Birren B."/>
        </authorList>
    </citation>
    <scope>NUCLEOTIDE SEQUENCE [LARGE SCALE GENOMIC DNA]</scope>
    <source>
        <strain evidence="9">4G2_DIV0659</strain>
    </source>
</reference>
<accession>A0A242CE66</accession>
<dbReference type="InterPro" id="IPR019931">
    <property type="entry name" value="LPXTG_anchor"/>
</dbReference>
<keyword evidence="1" id="KW-0134">Cell wall</keyword>
<feature type="transmembrane region" description="Helical" evidence="6">
    <location>
        <begin position="88"/>
        <end position="109"/>
    </location>
</feature>
<dbReference type="Pfam" id="PF00746">
    <property type="entry name" value="Gram_pos_anchor"/>
    <property type="match status" value="1"/>
</dbReference>
<evidence type="ECO:0000313" key="9">
    <source>
        <dbReference type="EMBL" id="OTO08072.1"/>
    </source>
</evidence>
<evidence type="ECO:0000256" key="5">
    <source>
        <dbReference type="SAM" id="MobiDB-lite"/>
    </source>
</evidence>
<dbReference type="EMBL" id="NGLE02000001">
    <property type="protein sequence ID" value="MEI5993545.1"/>
    <property type="molecule type" value="Genomic_DNA"/>
</dbReference>
<name>A0A242CE66_9ENTE</name>
<dbReference type="AlphaFoldDB" id="A0A242CE66"/>
<comment type="caution">
    <text evidence="9">The sequence shown here is derived from an EMBL/GenBank/DDBJ whole genome shotgun (WGS) entry which is preliminary data.</text>
</comment>
<keyword evidence="6" id="KW-0812">Transmembrane</keyword>
<keyword evidence="4" id="KW-0572">Peptidoglycan-anchor</keyword>
<evidence type="ECO:0000256" key="2">
    <source>
        <dbReference type="ARBA" id="ARBA00022525"/>
    </source>
</evidence>
<evidence type="ECO:0000256" key="1">
    <source>
        <dbReference type="ARBA" id="ARBA00022512"/>
    </source>
</evidence>
<evidence type="ECO:0000313" key="10">
    <source>
        <dbReference type="Proteomes" id="UP000195139"/>
    </source>
</evidence>
<evidence type="ECO:0000259" key="7">
    <source>
        <dbReference type="Pfam" id="PF00746"/>
    </source>
</evidence>
<organism evidence="9">
    <name type="scientific">Candidatus Enterococcus mansonii</name>
    <dbReference type="NCBI Taxonomy" id="1834181"/>
    <lineage>
        <taxon>Bacteria</taxon>
        <taxon>Bacillati</taxon>
        <taxon>Bacillota</taxon>
        <taxon>Bacilli</taxon>
        <taxon>Lactobacillales</taxon>
        <taxon>Enterococcaceae</taxon>
        <taxon>Enterococcus</taxon>
    </lineage>
</organism>
<feature type="domain" description="Gram-positive cocci surface proteins LPxTG" evidence="7">
    <location>
        <begin position="77"/>
        <end position="116"/>
    </location>
</feature>
<reference evidence="8 10" key="2">
    <citation type="submission" date="2018-07" db="EMBL/GenBank/DDBJ databases">
        <title>The Genome Sequence of Enterococcus sp. DIV0659b.</title>
        <authorList>
            <consortium name="The Broad Institute Genomics Platform"/>
            <consortium name="The Broad Institute Genomic Center for Infectious Diseases"/>
            <person name="Earl A."/>
            <person name="Manson A."/>
            <person name="Schwartman J."/>
            <person name="Gilmore M."/>
            <person name="Abouelleil A."/>
            <person name="Cao P."/>
            <person name="Chapman S."/>
            <person name="Cusick C."/>
            <person name="Shea T."/>
            <person name="Young S."/>
            <person name="Neafsey D."/>
            <person name="Nusbaum C."/>
            <person name="Birren B."/>
        </authorList>
    </citation>
    <scope>NUCLEOTIDE SEQUENCE [LARGE SCALE GENOMIC DNA]</scope>
    <source>
        <strain evidence="8 10">4G2_DIV0659</strain>
    </source>
</reference>
<dbReference type="RefSeq" id="WP_179190461.1">
    <property type="nucleotide sequence ID" value="NZ_NGLE02000001.1"/>
</dbReference>
<gene>
    <name evidence="8" type="ORF">A5880_001092</name>
    <name evidence="9" type="ORF">A5880_002342</name>
</gene>
<dbReference type="STRING" id="1834181.A5880_002342"/>